<accession>G0UX72</accession>
<feature type="coiled-coil region" evidence="1">
    <location>
        <begin position="5"/>
        <end position="63"/>
    </location>
</feature>
<dbReference type="VEuPathDB" id="TriTrypDB:TcIL3000_10_7640"/>
<dbReference type="EMBL" id="HE575323">
    <property type="protein sequence ID" value="CCC93989.1"/>
    <property type="molecule type" value="Genomic_DNA"/>
</dbReference>
<evidence type="ECO:0000256" key="1">
    <source>
        <dbReference type="SAM" id="Coils"/>
    </source>
</evidence>
<reference evidence="2" key="1">
    <citation type="journal article" date="2012" name="Proc. Natl. Acad. Sci. U.S.A.">
        <title>Antigenic diversity is generated by distinct evolutionary mechanisms in African trypanosome species.</title>
        <authorList>
            <person name="Jackson A.P."/>
            <person name="Berry A."/>
            <person name="Aslett M."/>
            <person name="Allison H.C."/>
            <person name="Burton P."/>
            <person name="Vavrova-Anderson J."/>
            <person name="Brown R."/>
            <person name="Browne H."/>
            <person name="Corton N."/>
            <person name="Hauser H."/>
            <person name="Gamble J."/>
            <person name="Gilderthorp R."/>
            <person name="Marcello L."/>
            <person name="McQuillan J."/>
            <person name="Otto T.D."/>
            <person name="Quail M.A."/>
            <person name="Sanders M.J."/>
            <person name="van Tonder A."/>
            <person name="Ginger M.L."/>
            <person name="Field M.C."/>
            <person name="Barry J.D."/>
            <person name="Hertz-Fowler C."/>
            <person name="Berriman M."/>
        </authorList>
    </citation>
    <scope>NUCLEOTIDE SEQUENCE</scope>
    <source>
        <strain evidence="2">IL3000</strain>
    </source>
</reference>
<sequence>MSSLAERLVQQLLKFQQRKAELEREEKVLQEKEQQKASLEEQLKQLKEQVEEVHSIQVELEEQHHVAVEEFYKARTADEACRWDMEAEMHSLRDEAIAYGREALKMEDDAMRENQLLKRQLEIYEKYCAEGQKKYNEIMKSREEEYAKLEAKREANLALVSQLEKELEEENERLLQVRKECQEAQAAADSWMIRMTEIEEKLMNTRKFFEGFQKERERQLCRIRSLESERDSLTARMERSKQERDKERAKAVALEEKVGVYRKQIEKLVAMTRFFESGGMADNEKET</sequence>
<feature type="coiled-coil region" evidence="1">
    <location>
        <begin position="132"/>
        <end position="257"/>
    </location>
</feature>
<organism evidence="2">
    <name type="scientific">Trypanosoma congolense (strain IL3000)</name>
    <dbReference type="NCBI Taxonomy" id="1068625"/>
    <lineage>
        <taxon>Eukaryota</taxon>
        <taxon>Discoba</taxon>
        <taxon>Euglenozoa</taxon>
        <taxon>Kinetoplastea</taxon>
        <taxon>Metakinetoplastina</taxon>
        <taxon>Trypanosomatida</taxon>
        <taxon>Trypanosomatidae</taxon>
        <taxon>Trypanosoma</taxon>
        <taxon>Nannomonas</taxon>
    </lineage>
</organism>
<name>G0UX72_TRYCI</name>
<proteinExistence type="predicted"/>
<gene>
    <name evidence="2" type="ORF">TCIL3000_10_7640</name>
</gene>
<evidence type="ECO:0000313" key="2">
    <source>
        <dbReference type="EMBL" id="CCC93989.1"/>
    </source>
</evidence>
<dbReference type="AlphaFoldDB" id="G0UX72"/>
<keyword evidence="1" id="KW-0175">Coiled coil</keyword>
<protein>
    <submittedName>
        <fullName evidence="2">Uncharacterized protein</fullName>
    </submittedName>
</protein>